<keyword evidence="4" id="KW-1003">Cell membrane</keyword>
<evidence type="ECO:0000256" key="7">
    <source>
        <dbReference type="ARBA" id="ARBA00023136"/>
    </source>
</evidence>
<dbReference type="OrthoDB" id="3238334at2"/>
<evidence type="ECO:0000313" key="10">
    <source>
        <dbReference type="Proteomes" id="UP000199228"/>
    </source>
</evidence>
<dbReference type="GO" id="GO:0055085">
    <property type="term" value="P:transmembrane transport"/>
    <property type="evidence" value="ECO:0007669"/>
    <property type="project" value="InterPro"/>
</dbReference>
<evidence type="ECO:0000313" key="9">
    <source>
        <dbReference type="EMBL" id="SDB12194.1"/>
    </source>
</evidence>
<organism evidence="9 10">
    <name type="scientific">Eubacterium oxidoreducens</name>
    <dbReference type="NCBI Taxonomy" id="1732"/>
    <lineage>
        <taxon>Bacteria</taxon>
        <taxon>Bacillati</taxon>
        <taxon>Bacillota</taxon>
        <taxon>Clostridia</taxon>
        <taxon>Eubacteriales</taxon>
        <taxon>Eubacteriaceae</taxon>
        <taxon>Eubacterium</taxon>
    </lineage>
</organism>
<evidence type="ECO:0000256" key="3">
    <source>
        <dbReference type="ARBA" id="ARBA00022448"/>
    </source>
</evidence>
<feature type="transmembrane region" description="Helical" evidence="8">
    <location>
        <begin position="194"/>
        <end position="214"/>
    </location>
</feature>
<evidence type="ECO:0000256" key="1">
    <source>
        <dbReference type="ARBA" id="ARBA00004651"/>
    </source>
</evidence>
<feature type="transmembrane region" description="Helical" evidence="8">
    <location>
        <begin position="158"/>
        <end position="182"/>
    </location>
</feature>
<reference evidence="9 10" key="1">
    <citation type="submission" date="2016-10" db="EMBL/GenBank/DDBJ databases">
        <authorList>
            <person name="de Groot N.N."/>
        </authorList>
    </citation>
    <scope>NUCLEOTIDE SEQUENCE [LARGE SCALE GENOMIC DNA]</scope>
    <source>
        <strain evidence="9 10">DSM 3217</strain>
    </source>
</reference>
<comment type="subcellular location">
    <subcellularLocation>
        <location evidence="1">Cell membrane</location>
        <topology evidence="1">Multi-pass membrane protein</topology>
    </subcellularLocation>
</comment>
<keyword evidence="6 8" id="KW-1133">Transmembrane helix</keyword>
<feature type="transmembrane region" description="Helical" evidence="8">
    <location>
        <begin position="6"/>
        <end position="24"/>
    </location>
</feature>
<name>A0A1G6AUZ9_EUBOX</name>
<feature type="transmembrane region" description="Helical" evidence="8">
    <location>
        <begin position="254"/>
        <end position="275"/>
    </location>
</feature>
<accession>A0A1G6AUZ9</accession>
<dbReference type="STRING" id="1732.SAMN02910417_00917"/>
<comment type="similarity">
    <text evidence="2">Belongs to the auxin efflux carrier (TC 2.A.69) family.</text>
</comment>
<proteinExistence type="inferred from homology"/>
<dbReference type="PANTHER" id="PTHR36838">
    <property type="entry name" value="AUXIN EFFLUX CARRIER FAMILY PROTEIN"/>
    <property type="match status" value="1"/>
</dbReference>
<evidence type="ECO:0000256" key="6">
    <source>
        <dbReference type="ARBA" id="ARBA00022989"/>
    </source>
</evidence>
<keyword evidence="3" id="KW-0813">Transport</keyword>
<evidence type="ECO:0000256" key="2">
    <source>
        <dbReference type="ARBA" id="ARBA00010145"/>
    </source>
</evidence>
<keyword evidence="7 8" id="KW-0472">Membrane</keyword>
<dbReference type="InterPro" id="IPR038770">
    <property type="entry name" value="Na+/solute_symporter_sf"/>
</dbReference>
<dbReference type="Pfam" id="PF03547">
    <property type="entry name" value="Mem_trans"/>
    <property type="match status" value="1"/>
</dbReference>
<protein>
    <submittedName>
        <fullName evidence="9">Uncharacterized protein</fullName>
    </submittedName>
</protein>
<dbReference type="GO" id="GO:0005886">
    <property type="term" value="C:plasma membrane"/>
    <property type="evidence" value="ECO:0007669"/>
    <property type="project" value="UniProtKB-SubCell"/>
</dbReference>
<feature type="transmembrane region" description="Helical" evidence="8">
    <location>
        <begin position="59"/>
        <end position="80"/>
    </location>
</feature>
<feature type="transmembrane region" description="Helical" evidence="8">
    <location>
        <begin position="36"/>
        <end position="53"/>
    </location>
</feature>
<gene>
    <name evidence="9" type="ORF">SAMN02910417_00917</name>
</gene>
<dbReference type="Proteomes" id="UP000199228">
    <property type="component" value="Unassembled WGS sequence"/>
</dbReference>
<keyword evidence="5 8" id="KW-0812">Transmembrane</keyword>
<evidence type="ECO:0000256" key="4">
    <source>
        <dbReference type="ARBA" id="ARBA00022475"/>
    </source>
</evidence>
<sequence>MDLSKPILYILLIIAGAVLKKVGFFKAENSNLLAKIMMNFTLPASIVVGFSNFERDTSLFLLIPIGLLAGVIPLIIAFFATKKLPKETRAYYMLNLDGRNIGCFGLPVLQTLFGPTATVLCCMFDIGNAINMVAGNYAMTTTMLDIYPGGAKKRIHPIVLLCQRMFSSFCLDVYLTMMILMLFNIKIPAQVGTFLSPIANANAFIAMLMVGILFEFHANKDFLSDIVKLILAHLGFSVLLALFMFYALPFSLEYRKILVLLSFAPIGAMCSVFTVRCGGSGAKASCANSISVLCSIIIMVAGSIFLF</sequence>
<feature type="transmembrane region" description="Helical" evidence="8">
    <location>
        <begin position="226"/>
        <end position="248"/>
    </location>
</feature>
<evidence type="ECO:0000256" key="5">
    <source>
        <dbReference type="ARBA" id="ARBA00022692"/>
    </source>
</evidence>
<dbReference type="Gene3D" id="1.20.1530.20">
    <property type="match status" value="1"/>
</dbReference>
<dbReference type="RefSeq" id="WP_090172709.1">
    <property type="nucleotide sequence ID" value="NZ_FMXR01000007.1"/>
</dbReference>
<keyword evidence="10" id="KW-1185">Reference proteome</keyword>
<dbReference type="InterPro" id="IPR004776">
    <property type="entry name" value="Mem_transp_PIN-like"/>
</dbReference>
<dbReference type="EMBL" id="FMXR01000007">
    <property type="protein sequence ID" value="SDB12194.1"/>
    <property type="molecule type" value="Genomic_DNA"/>
</dbReference>
<dbReference type="AlphaFoldDB" id="A0A1G6AUZ9"/>
<evidence type="ECO:0000256" key="8">
    <source>
        <dbReference type="SAM" id="Phobius"/>
    </source>
</evidence>
<dbReference type="PANTHER" id="PTHR36838:SF3">
    <property type="entry name" value="TRANSPORTER AUXIN EFFLUX CARRIER EC FAMILY"/>
    <property type="match status" value="1"/>
</dbReference>
<feature type="transmembrane region" description="Helical" evidence="8">
    <location>
        <begin position="287"/>
        <end position="306"/>
    </location>
</feature>